<gene>
    <name evidence="6" type="ORF">CLV30_10612</name>
</gene>
<dbReference type="PANTHER" id="PTHR36173:SF1">
    <property type="entry name" value="RIBONUCLEASE VAPC22"/>
    <property type="match status" value="1"/>
</dbReference>
<protein>
    <submittedName>
        <fullName evidence="6">PIN domain nuclease of toxin-antitoxin system</fullName>
    </submittedName>
</protein>
<dbReference type="Proteomes" id="UP000243528">
    <property type="component" value="Unassembled WGS sequence"/>
</dbReference>
<evidence type="ECO:0000313" key="7">
    <source>
        <dbReference type="Proteomes" id="UP000243528"/>
    </source>
</evidence>
<organism evidence="6 7">
    <name type="scientific">Haloactinopolyspora alba</name>
    <dbReference type="NCBI Taxonomy" id="648780"/>
    <lineage>
        <taxon>Bacteria</taxon>
        <taxon>Bacillati</taxon>
        <taxon>Actinomycetota</taxon>
        <taxon>Actinomycetes</taxon>
        <taxon>Jiangellales</taxon>
        <taxon>Jiangellaceae</taxon>
        <taxon>Haloactinopolyspora</taxon>
    </lineage>
</organism>
<keyword evidence="7" id="KW-1185">Reference proteome</keyword>
<reference evidence="6 7" key="1">
    <citation type="submission" date="2018-03" db="EMBL/GenBank/DDBJ databases">
        <title>Genomic Encyclopedia of Archaeal and Bacterial Type Strains, Phase II (KMG-II): from individual species to whole genera.</title>
        <authorList>
            <person name="Goeker M."/>
        </authorList>
    </citation>
    <scope>NUCLEOTIDE SEQUENCE [LARGE SCALE GENOMIC DNA]</scope>
    <source>
        <strain evidence="6 7">DSM 45211</strain>
    </source>
</reference>
<dbReference type="GO" id="GO:0016787">
    <property type="term" value="F:hydrolase activity"/>
    <property type="evidence" value="ECO:0007669"/>
    <property type="project" value="UniProtKB-KW"/>
</dbReference>
<dbReference type="SUPFAM" id="SSF88723">
    <property type="entry name" value="PIN domain-like"/>
    <property type="match status" value="1"/>
</dbReference>
<dbReference type="InterPro" id="IPR029060">
    <property type="entry name" value="PIN-like_dom_sf"/>
</dbReference>
<dbReference type="GO" id="GO:0004518">
    <property type="term" value="F:nuclease activity"/>
    <property type="evidence" value="ECO:0007669"/>
    <property type="project" value="UniProtKB-KW"/>
</dbReference>
<dbReference type="InterPro" id="IPR002716">
    <property type="entry name" value="PIN_dom"/>
</dbReference>
<proteinExistence type="predicted"/>
<keyword evidence="3" id="KW-0378">Hydrolase</keyword>
<evidence type="ECO:0000259" key="5">
    <source>
        <dbReference type="Pfam" id="PF01850"/>
    </source>
</evidence>
<feature type="domain" description="PIN" evidence="5">
    <location>
        <begin position="2"/>
        <end position="116"/>
    </location>
</feature>
<evidence type="ECO:0000256" key="3">
    <source>
        <dbReference type="ARBA" id="ARBA00022801"/>
    </source>
</evidence>
<dbReference type="EMBL" id="PYGE01000006">
    <property type="protein sequence ID" value="PSL04010.1"/>
    <property type="molecule type" value="Genomic_DNA"/>
</dbReference>
<dbReference type="Gene3D" id="3.40.50.1010">
    <property type="entry name" value="5'-nuclease"/>
    <property type="match status" value="1"/>
</dbReference>
<dbReference type="Pfam" id="PF01850">
    <property type="entry name" value="PIN"/>
    <property type="match status" value="1"/>
</dbReference>
<evidence type="ECO:0000256" key="4">
    <source>
        <dbReference type="ARBA" id="ARBA00022842"/>
    </source>
</evidence>
<evidence type="ECO:0000256" key="2">
    <source>
        <dbReference type="ARBA" id="ARBA00022723"/>
    </source>
</evidence>
<dbReference type="RefSeq" id="WP_165358490.1">
    <property type="nucleotide sequence ID" value="NZ_ML142900.1"/>
</dbReference>
<accession>A0A2P8E3G5</accession>
<dbReference type="InterPro" id="IPR052919">
    <property type="entry name" value="TA_system_RNase"/>
</dbReference>
<keyword evidence="2" id="KW-0479">Metal-binding</keyword>
<name>A0A2P8E3G5_9ACTN</name>
<evidence type="ECO:0000256" key="1">
    <source>
        <dbReference type="ARBA" id="ARBA00022722"/>
    </source>
</evidence>
<keyword evidence="4" id="KW-0460">Magnesium</keyword>
<keyword evidence="1" id="KW-0540">Nuclease</keyword>
<evidence type="ECO:0000313" key="6">
    <source>
        <dbReference type="EMBL" id="PSL04010.1"/>
    </source>
</evidence>
<comment type="caution">
    <text evidence="6">The sequence shown here is derived from an EMBL/GenBank/DDBJ whole genome shotgun (WGS) entry which is preliminary data.</text>
</comment>
<dbReference type="GO" id="GO:0046872">
    <property type="term" value="F:metal ion binding"/>
    <property type="evidence" value="ECO:0007669"/>
    <property type="project" value="UniProtKB-KW"/>
</dbReference>
<dbReference type="PANTHER" id="PTHR36173">
    <property type="entry name" value="RIBONUCLEASE VAPC16-RELATED"/>
    <property type="match status" value="1"/>
</dbReference>
<sequence length="128" mass="14528">MILLDTHVVVWLYQDAERLIPESTRQALDAHSLVLSPFVRLELQYLNEVGKVTVAAESIVDELAAKLEMIHSDPPSAQICTVATTLRWTRDPFDRLLSAQATATDMPLVTKDRTIRQNLPLARWDEDF</sequence>
<dbReference type="AlphaFoldDB" id="A0A2P8E3G5"/>